<evidence type="ECO:0000313" key="2">
    <source>
        <dbReference type="Proteomes" id="UP001151760"/>
    </source>
</evidence>
<keyword evidence="2" id="KW-1185">Reference proteome</keyword>
<reference evidence="1" key="2">
    <citation type="submission" date="2022-01" db="EMBL/GenBank/DDBJ databases">
        <authorList>
            <person name="Yamashiro T."/>
            <person name="Shiraishi A."/>
            <person name="Satake H."/>
            <person name="Nakayama K."/>
        </authorList>
    </citation>
    <scope>NUCLEOTIDE SEQUENCE</scope>
</reference>
<proteinExistence type="predicted"/>
<reference evidence="1" key="1">
    <citation type="journal article" date="2022" name="Int. J. Mol. Sci.">
        <title>Draft Genome of Tanacetum Coccineum: Genomic Comparison of Closely Related Tanacetum-Family Plants.</title>
        <authorList>
            <person name="Yamashiro T."/>
            <person name="Shiraishi A."/>
            <person name="Nakayama K."/>
            <person name="Satake H."/>
        </authorList>
    </citation>
    <scope>NUCLEOTIDE SEQUENCE</scope>
</reference>
<organism evidence="1 2">
    <name type="scientific">Tanacetum coccineum</name>
    <dbReference type="NCBI Taxonomy" id="301880"/>
    <lineage>
        <taxon>Eukaryota</taxon>
        <taxon>Viridiplantae</taxon>
        <taxon>Streptophyta</taxon>
        <taxon>Embryophyta</taxon>
        <taxon>Tracheophyta</taxon>
        <taxon>Spermatophyta</taxon>
        <taxon>Magnoliopsida</taxon>
        <taxon>eudicotyledons</taxon>
        <taxon>Gunneridae</taxon>
        <taxon>Pentapetalae</taxon>
        <taxon>asterids</taxon>
        <taxon>campanulids</taxon>
        <taxon>Asterales</taxon>
        <taxon>Asteraceae</taxon>
        <taxon>Asteroideae</taxon>
        <taxon>Anthemideae</taxon>
        <taxon>Anthemidinae</taxon>
        <taxon>Tanacetum</taxon>
    </lineage>
</organism>
<dbReference type="Proteomes" id="UP001151760">
    <property type="component" value="Unassembled WGS sequence"/>
</dbReference>
<dbReference type="EMBL" id="BQNB010013017">
    <property type="protein sequence ID" value="GJT10817.1"/>
    <property type="molecule type" value="Genomic_DNA"/>
</dbReference>
<name>A0ABQ5B9N9_9ASTR</name>
<sequence length="66" mass="7710">MQLRWMASVTKRVELSQAEPAWVRSVKGVVRWSDFWCQACEKAVDYPVLRYRLELDTTTSASKLTM</sequence>
<protein>
    <submittedName>
        <fullName evidence="1">Uncharacterized protein</fullName>
    </submittedName>
</protein>
<gene>
    <name evidence="1" type="ORF">Tco_0857859</name>
</gene>
<evidence type="ECO:0000313" key="1">
    <source>
        <dbReference type="EMBL" id="GJT10817.1"/>
    </source>
</evidence>
<comment type="caution">
    <text evidence="1">The sequence shown here is derived from an EMBL/GenBank/DDBJ whole genome shotgun (WGS) entry which is preliminary data.</text>
</comment>
<accession>A0ABQ5B9N9</accession>